<reference evidence="2" key="1">
    <citation type="submission" date="2014-04" db="EMBL/GenBank/DDBJ databases">
        <title>Evolutionary Origins and Diversification of the Mycorrhizal Mutualists.</title>
        <authorList>
            <consortium name="DOE Joint Genome Institute"/>
            <consortium name="Mycorrhizal Genomics Consortium"/>
            <person name="Kohler A."/>
            <person name="Kuo A."/>
            <person name="Nagy L.G."/>
            <person name="Floudas D."/>
            <person name="Copeland A."/>
            <person name="Barry K.W."/>
            <person name="Cichocki N."/>
            <person name="Veneault-Fourrey C."/>
            <person name="LaButti K."/>
            <person name="Lindquist E.A."/>
            <person name="Lipzen A."/>
            <person name="Lundell T."/>
            <person name="Morin E."/>
            <person name="Murat C."/>
            <person name="Riley R."/>
            <person name="Ohm R."/>
            <person name="Sun H."/>
            <person name="Tunlid A."/>
            <person name="Henrissat B."/>
            <person name="Grigoriev I.V."/>
            <person name="Hibbett D.S."/>
            <person name="Martin F."/>
        </authorList>
    </citation>
    <scope>NUCLEOTIDE SEQUENCE [LARGE SCALE GENOMIC DNA]</scope>
    <source>
        <strain evidence="2">FD-334 SS-4</strain>
    </source>
</reference>
<protein>
    <recommendedName>
        <fullName evidence="3">Fungal-type protein kinase domain-containing protein</fullName>
    </recommendedName>
</protein>
<organism evidence="1 2">
    <name type="scientific">Hypholoma sublateritium (strain FD-334 SS-4)</name>
    <dbReference type="NCBI Taxonomy" id="945553"/>
    <lineage>
        <taxon>Eukaryota</taxon>
        <taxon>Fungi</taxon>
        <taxon>Dikarya</taxon>
        <taxon>Basidiomycota</taxon>
        <taxon>Agaricomycotina</taxon>
        <taxon>Agaricomycetes</taxon>
        <taxon>Agaricomycetidae</taxon>
        <taxon>Agaricales</taxon>
        <taxon>Agaricineae</taxon>
        <taxon>Strophariaceae</taxon>
        <taxon>Hypholoma</taxon>
    </lineage>
</organism>
<proteinExistence type="predicted"/>
<sequence length="364" mass="41035">MAPSNNPLKLLTWLKSTNETIDDSKVMLPYLHAARWIPAAVSPFMNELRPGIGEGDLVNFRLFSAFCPEIEQALKAFDDSTDLLKLFSEKISAAANSARADDTSSCRKATADYIFASAESRILEKKSERGWNNAYTARALCPLKYLSEFDDNQELFMAKVRMGTIKIKASQWPSFLYPRDAQYDPDNIDAGLFEGEIFLQFLRNIYTGPTSAVDGVRWAGKPSKAEIHGMDRVFGRCVAYAAVQAYFSLSAIEQWMSSPREGYFDLNDFFSNCVDLFEVDPEDPWVEHTLDSLTRELPSLKRGYKKKRKSDALSISSDESDADEVNAIYAQREARRKARRLGHVQNKSTLSGAKEDQLLVLVKL</sequence>
<dbReference type="AlphaFoldDB" id="A0A0D2NSL1"/>
<keyword evidence="2" id="KW-1185">Reference proteome</keyword>
<dbReference type="OMA" id="WMSSPRE"/>
<dbReference type="InterPro" id="IPR046521">
    <property type="entry name" value="DUF6698"/>
</dbReference>
<dbReference type="Pfam" id="PF20414">
    <property type="entry name" value="DUF6698"/>
    <property type="match status" value="1"/>
</dbReference>
<name>A0A0D2NSL1_HYPSF</name>
<evidence type="ECO:0008006" key="3">
    <source>
        <dbReference type="Google" id="ProtNLM"/>
    </source>
</evidence>
<evidence type="ECO:0000313" key="1">
    <source>
        <dbReference type="EMBL" id="KJA21849.1"/>
    </source>
</evidence>
<accession>A0A0D2NSL1</accession>
<dbReference type="OrthoDB" id="3220614at2759"/>
<dbReference type="Proteomes" id="UP000054270">
    <property type="component" value="Unassembled WGS sequence"/>
</dbReference>
<evidence type="ECO:0000313" key="2">
    <source>
        <dbReference type="Proteomes" id="UP000054270"/>
    </source>
</evidence>
<dbReference type="EMBL" id="KN817554">
    <property type="protein sequence ID" value="KJA21849.1"/>
    <property type="molecule type" value="Genomic_DNA"/>
</dbReference>
<gene>
    <name evidence="1" type="ORF">HYPSUDRAFT_202549</name>
</gene>